<keyword evidence="2" id="KW-1185">Reference proteome</keyword>
<organism evidence="1 2">
    <name type="scientific">Glutamicibacter soli</name>
    <dbReference type="NCBI Taxonomy" id="453836"/>
    <lineage>
        <taxon>Bacteria</taxon>
        <taxon>Bacillati</taxon>
        <taxon>Actinomycetota</taxon>
        <taxon>Actinomycetes</taxon>
        <taxon>Micrococcales</taxon>
        <taxon>Micrococcaceae</taxon>
        <taxon>Glutamicibacter</taxon>
    </lineage>
</organism>
<accession>A0A365YAJ8</accession>
<name>A0A365YAJ8_9MICC</name>
<gene>
    <name evidence="1" type="ORF">C1H84_15075</name>
</gene>
<evidence type="ECO:0000313" key="1">
    <source>
        <dbReference type="EMBL" id="RBL99724.1"/>
    </source>
</evidence>
<dbReference type="Proteomes" id="UP000252167">
    <property type="component" value="Unassembled WGS sequence"/>
</dbReference>
<proteinExistence type="predicted"/>
<dbReference type="RefSeq" id="WP_113607857.1">
    <property type="nucleotide sequence ID" value="NZ_POAF01000007.1"/>
</dbReference>
<evidence type="ECO:0000313" key="2">
    <source>
        <dbReference type="Proteomes" id="UP000252167"/>
    </source>
</evidence>
<evidence type="ECO:0008006" key="3">
    <source>
        <dbReference type="Google" id="ProtNLM"/>
    </source>
</evidence>
<comment type="caution">
    <text evidence="1">The sequence shown here is derived from an EMBL/GenBank/DDBJ whole genome shotgun (WGS) entry which is preliminary data.</text>
</comment>
<reference evidence="1 2" key="1">
    <citation type="submission" date="2018-01" db="EMBL/GenBank/DDBJ databases">
        <title>Glutamicibacter soli strain NHPC-3 Whole genome sequence and assembly.</title>
        <authorList>
            <person name="Choudhury P."/>
            <person name="Gupta D."/>
            <person name="Sengupta K."/>
            <person name="Jawed A."/>
            <person name="Sultana N."/>
            <person name="Saha P."/>
        </authorList>
    </citation>
    <scope>NUCLEOTIDE SEQUENCE [LARGE SCALE GENOMIC DNA]</scope>
    <source>
        <strain evidence="1 2">NHPC-3</strain>
    </source>
</reference>
<sequence length="107" mass="11574">MAEVLASQCSTWDQLLDELEARCARLAAALHVDAQLVDLDIAAWKAPESGMPLPVRLRQRAAEVLGQLGELIDAYARRRNDIAAQLRAVDSVPRPPADAAVYLDAVG</sequence>
<protein>
    <recommendedName>
        <fullName evidence="3">Flagellar protein FliT</fullName>
    </recommendedName>
</protein>
<dbReference type="AlphaFoldDB" id="A0A365YAJ8"/>
<dbReference type="EMBL" id="POAF01000007">
    <property type="protein sequence ID" value="RBL99724.1"/>
    <property type="molecule type" value="Genomic_DNA"/>
</dbReference>